<reference evidence="1" key="1">
    <citation type="submission" date="2014-01" db="EMBL/GenBank/DDBJ databases">
        <authorList>
            <person name="Brown-Elliot B."/>
            <person name="Wallace R."/>
            <person name="Lenaerts A."/>
            <person name="Ordway D."/>
            <person name="DeGroote M.A."/>
            <person name="Parker T."/>
            <person name="Sizemore C."/>
            <person name="Tallon L.J."/>
            <person name="Sadzewicz L.K."/>
            <person name="Sengamalay N."/>
            <person name="Fraser C.M."/>
            <person name="Hine E."/>
            <person name="Shefchek K.A."/>
            <person name="Das S.P."/>
            <person name="Tettelin H."/>
        </authorList>
    </citation>
    <scope>NUCLEOTIDE SEQUENCE [LARGE SCALE GENOMIC DNA]</scope>
    <source>
        <strain evidence="1">4042</strain>
    </source>
</reference>
<dbReference type="Gene3D" id="3.40.1160.10">
    <property type="entry name" value="Acetylglutamate kinase-like"/>
    <property type="match status" value="1"/>
</dbReference>
<keyword evidence="1" id="KW-0808">Transferase</keyword>
<name>X8DEI8_MYCXE</name>
<organism evidence="1">
    <name type="scientific">Mycobacterium xenopi 4042</name>
    <dbReference type="NCBI Taxonomy" id="1299334"/>
    <lineage>
        <taxon>Bacteria</taxon>
        <taxon>Bacillati</taxon>
        <taxon>Actinomycetota</taxon>
        <taxon>Actinomycetes</taxon>
        <taxon>Mycobacteriales</taxon>
        <taxon>Mycobacteriaceae</taxon>
        <taxon>Mycobacterium</taxon>
    </lineage>
</organism>
<evidence type="ECO:0000313" key="1">
    <source>
        <dbReference type="EMBL" id="EUA66148.1"/>
    </source>
</evidence>
<sequence length="47" mass="4805">MIPKVEACLRAVAGGVPSAHVIDGRVEHCVLVELFTDAGTGTKVVSA</sequence>
<dbReference type="GO" id="GO:0003991">
    <property type="term" value="F:acetylglutamate kinase activity"/>
    <property type="evidence" value="ECO:0007669"/>
    <property type="project" value="UniProtKB-EC"/>
</dbReference>
<dbReference type="PATRIC" id="fig|1299334.3.peg.1939"/>
<comment type="caution">
    <text evidence="1">The sequence shown here is derived from an EMBL/GenBank/DDBJ whole genome shotgun (WGS) entry which is preliminary data.</text>
</comment>
<protein>
    <submittedName>
        <fullName evidence="1">Acetylglutamate kinase domain protein</fullName>
        <ecNumber evidence="1">2.7.2.8</ecNumber>
    </submittedName>
</protein>
<accession>X8DEI8</accession>
<proteinExistence type="predicted"/>
<dbReference type="EMBL" id="JAOB01000017">
    <property type="protein sequence ID" value="EUA66148.1"/>
    <property type="molecule type" value="Genomic_DNA"/>
</dbReference>
<keyword evidence="1" id="KW-0418">Kinase</keyword>
<dbReference type="InterPro" id="IPR036393">
    <property type="entry name" value="AceGlu_kinase-like_sf"/>
</dbReference>
<dbReference type="AlphaFoldDB" id="X8DEI8"/>
<dbReference type="EC" id="2.7.2.8" evidence="1"/>
<dbReference type="SUPFAM" id="SSF53633">
    <property type="entry name" value="Carbamate kinase-like"/>
    <property type="match status" value="1"/>
</dbReference>
<gene>
    <name evidence="1" type="ORF">I553_6705</name>
</gene>